<feature type="region of interest" description="Disordered" evidence="1">
    <location>
        <begin position="31"/>
        <end position="58"/>
    </location>
</feature>
<dbReference type="Proteomes" id="UP001596052">
    <property type="component" value="Unassembled WGS sequence"/>
</dbReference>
<protein>
    <submittedName>
        <fullName evidence="3">Uncharacterized protein</fullName>
    </submittedName>
</protein>
<feature type="compositionally biased region" description="Low complexity" evidence="1">
    <location>
        <begin position="31"/>
        <end position="56"/>
    </location>
</feature>
<comment type="caution">
    <text evidence="3">The sequence shown here is derived from an EMBL/GenBank/DDBJ whole genome shotgun (WGS) entry which is preliminary data.</text>
</comment>
<evidence type="ECO:0000313" key="3">
    <source>
        <dbReference type="EMBL" id="MFC5457506.1"/>
    </source>
</evidence>
<reference evidence="4" key="1">
    <citation type="journal article" date="2019" name="Int. J. Syst. Evol. Microbiol.">
        <title>The Global Catalogue of Microorganisms (GCM) 10K type strain sequencing project: providing services to taxonomists for standard genome sequencing and annotation.</title>
        <authorList>
            <consortium name="The Broad Institute Genomics Platform"/>
            <consortium name="The Broad Institute Genome Sequencing Center for Infectious Disease"/>
            <person name="Wu L."/>
            <person name="Ma J."/>
        </authorList>
    </citation>
    <scope>NUCLEOTIDE SEQUENCE [LARGE SCALE GENOMIC DNA]</scope>
    <source>
        <strain evidence="4">CGMCC 4.1469</strain>
    </source>
</reference>
<name>A0ABW0KY34_9BACT</name>
<gene>
    <name evidence="3" type="ORF">ACFQDI_21745</name>
</gene>
<dbReference type="EMBL" id="JBHSMQ010000010">
    <property type="protein sequence ID" value="MFC5457506.1"/>
    <property type="molecule type" value="Genomic_DNA"/>
</dbReference>
<organism evidence="3 4">
    <name type="scientific">Prosthecobacter fluviatilis</name>
    <dbReference type="NCBI Taxonomy" id="445931"/>
    <lineage>
        <taxon>Bacteria</taxon>
        <taxon>Pseudomonadati</taxon>
        <taxon>Verrucomicrobiota</taxon>
        <taxon>Verrucomicrobiia</taxon>
        <taxon>Verrucomicrobiales</taxon>
        <taxon>Verrucomicrobiaceae</taxon>
        <taxon>Prosthecobacter</taxon>
    </lineage>
</organism>
<evidence type="ECO:0000256" key="2">
    <source>
        <dbReference type="SAM" id="SignalP"/>
    </source>
</evidence>
<keyword evidence="4" id="KW-1185">Reference proteome</keyword>
<feature type="signal peptide" evidence="2">
    <location>
        <begin position="1"/>
        <end position="23"/>
    </location>
</feature>
<dbReference type="RefSeq" id="WP_377170879.1">
    <property type="nucleotide sequence ID" value="NZ_JBHSMQ010000010.1"/>
</dbReference>
<evidence type="ECO:0000313" key="4">
    <source>
        <dbReference type="Proteomes" id="UP001596052"/>
    </source>
</evidence>
<sequence>MKHRILRHGAALFLLGHSSTAGLAQAPAAPAVPTTPAAATPAPAAAPSPATAAAKTPPTPAQAILKVRLAGQTQRAALLAAEIRSADQRIESRFDDLLTTLRAVSDSKDSHTKVTRMKEETIASLQQAITYYQQKRAWLQEQMVRPTYNLTQTQKQLIGNEFEERIEKRVHQIVELYKTFPKHEDFERYKAVGHYRFGGVRYVDSEDYRQNLRLSSQTDTMRQKLIKDIQANIDHLEQENRTLTDMAAAAASTELGEVYGEEQRKNEQLREHLRQDLATVISSPGVPGRPISGQEAQALDKMLHHSIDALQAEFTRLFSRYAEWLAAASAVNTLRAAADRP</sequence>
<keyword evidence="2" id="KW-0732">Signal</keyword>
<feature type="chain" id="PRO_5045181286" evidence="2">
    <location>
        <begin position="24"/>
        <end position="341"/>
    </location>
</feature>
<evidence type="ECO:0000256" key="1">
    <source>
        <dbReference type="SAM" id="MobiDB-lite"/>
    </source>
</evidence>
<proteinExistence type="predicted"/>
<accession>A0ABW0KY34</accession>